<dbReference type="Proteomes" id="UP000015524">
    <property type="component" value="Unassembled WGS sequence"/>
</dbReference>
<proteinExistence type="predicted"/>
<gene>
    <name evidence="1" type="ORF">L485_12735</name>
</gene>
<evidence type="ECO:0000313" key="2">
    <source>
        <dbReference type="Proteomes" id="UP000015524"/>
    </source>
</evidence>
<reference evidence="1 2" key="1">
    <citation type="journal article" date="2013" name="Genome Announc.">
        <title>Draft Genome Sequence of a Hexachlorocyclohexane-Degrading Bacterium, Sphingobium baderi Strain LL03T.</title>
        <authorList>
            <person name="Kaur J."/>
            <person name="Verma H."/>
            <person name="Tripathi C."/>
            <person name="Khurana J.P."/>
            <person name="Lal R."/>
        </authorList>
    </citation>
    <scope>NUCLEOTIDE SEQUENCE [LARGE SCALE GENOMIC DNA]</scope>
    <source>
        <strain evidence="1 2">LL03</strain>
    </source>
</reference>
<name>T0GLC8_9SPHN</name>
<evidence type="ECO:0000313" key="1">
    <source>
        <dbReference type="EMBL" id="EQB00808.1"/>
    </source>
</evidence>
<accession>T0GLC8</accession>
<protein>
    <submittedName>
        <fullName evidence="1">Uncharacterized protein</fullName>
    </submittedName>
</protein>
<keyword evidence="2" id="KW-1185">Reference proteome</keyword>
<organism evidence="1 2">
    <name type="scientific">Sphingobium baderi LL03</name>
    <dbReference type="NCBI Taxonomy" id="1114964"/>
    <lineage>
        <taxon>Bacteria</taxon>
        <taxon>Pseudomonadati</taxon>
        <taxon>Pseudomonadota</taxon>
        <taxon>Alphaproteobacteria</taxon>
        <taxon>Sphingomonadales</taxon>
        <taxon>Sphingomonadaceae</taxon>
        <taxon>Sphingobium</taxon>
    </lineage>
</organism>
<comment type="caution">
    <text evidence="1">The sequence shown here is derived from an EMBL/GenBank/DDBJ whole genome shotgun (WGS) entry which is preliminary data.</text>
</comment>
<dbReference type="AlphaFoldDB" id="T0GLC8"/>
<dbReference type="EMBL" id="ATIB01000068">
    <property type="protein sequence ID" value="EQB00808.1"/>
    <property type="molecule type" value="Genomic_DNA"/>
</dbReference>
<sequence>MRSFQNNWNFSFGRANIFRRLSDDFPTAVNCLIFSGGLLGALSKSRHGKNKYHHPPNILKTRLKA</sequence>
<dbReference type="PATRIC" id="fig|1114964.3.peg.2489"/>